<sequence>MSAASNVPSLLRSLSLTSSQQSGVKGLLLGYRIWSTAPIVVSGIIPSELA</sequence>
<gene>
    <name evidence="1" type="ordered locus">Mnod_8083</name>
</gene>
<dbReference type="EMBL" id="CP001351">
    <property type="protein sequence ID" value="ACL63071.1"/>
    <property type="molecule type" value="Genomic_DNA"/>
</dbReference>
<reference evidence="2" key="1">
    <citation type="submission" date="2009-01" db="EMBL/GenBank/DDBJ databases">
        <title>Complete sequence of plasmid 2 of Methylobacterium nodulans ORS 2060.</title>
        <authorList>
            <consortium name="US DOE Joint Genome Institute"/>
            <person name="Lucas S."/>
            <person name="Copeland A."/>
            <person name="Lapidus A."/>
            <person name="Glavina del Rio T."/>
            <person name="Dalin E."/>
            <person name="Tice H."/>
            <person name="Bruce D."/>
            <person name="Goodwin L."/>
            <person name="Pitluck S."/>
            <person name="Sims D."/>
            <person name="Brettin T."/>
            <person name="Detter J.C."/>
            <person name="Han C."/>
            <person name="Larimer F."/>
            <person name="Land M."/>
            <person name="Hauser L."/>
            <person name="Kyrpides N."/>
            <person name="Ivanova N."/>
            <person name="Marx C.J."/>
            <person name="Richardson P."/>
        </authorList>
    </citation>
    <scope>NUCLEOTIDE SEQUENCE [LARGE SCALE GENOMIC DNA]</scope>
    <source>
        <strain evidence="2">LMG 21967 / CNCM I-2342 / ORS 2060</strain>
        <plasmid evidence="2">Plasmid pMNOD02</plasmid>
    </source>
</reference>
<dbReference type="KEGG" id="mno:Mnod_8083"/>
<keyword evidence="2" id="KW-1185">Reference proteome</keyword>
<proteinExistence type="predicted"/>
<dbReference type="Proteomes" id="UP000008207">
    <property type="component" value="Plasmid pMNOD02"/>
</dbReference>
<accession>B8IX30</accession>
<keyword evidence="1" id="KW-0614">Plasmid</keyword>
<dbReference type="AlphaFoldDB" id="B8IX30"/>
<evidence type="ECO:0000313" key="1">
    <source>
        <dbReference type="EMBL" id="ACL63071.1"/>
    </source>
</evidence>
<protein>
    <submittedName>
        <fullName evidence="1">Uncharacterized protein</fullName>
    </submittedName>
</protein>
<geneLocation type="plasmid" evidence="1 2">
    <name>pMNOD02</name>
</geneLocation>
<name>B8IX30_METNO</name>
<dbReference type="HOGENOM" id="CLU_3119684_0_0_5"/>
<evidence type="ECO:0000313" key="2">
    <source>
        <dbReference type="Proteomes" id="UP000008207"/>
    </source>
</evidence>
<organism evidence="1 2">
    <name type="scientific">Methylobacterium nodulans (strain LMG 21967 / CNCM I-2342 / ORS 2060)</name>
    <dbReference type="NCBI Taxonomy" id="460265"/>
    <lineage>
        <taxon>Bacteria</taxon>
        <taxon>Pseudomonadati</taxon>
        <taxon>Pseudomonadota</taxon>
        <taxon>Alphaproteobacteria</taxon>
        <taxon>Hyphomicrobiales</taxon>
        <taxon>Methylobacteriaceae</taxon>
        <taxon>Methylobacterium</taxon>
    </lineage>
</organism>